<feature type="transmembrane region" description="Helical" evidence="1">
    <location>
        <begin position="475"/>
        <end position="499"/>
    </location>
</feature>
<feature type="transmembrane region" description="Helical" evidence="1">
    <location>
        <begin position="654"/>
        <end position="674"/>
    </location>
</feature>
<evidence type="ECO:0000256" key="2">
    <source>
        <dbReference type="SAM" id="SignalP"/>
    </source>
</evidence>
<evidence type="ECO:0000313" key="4">
    <source>
        <dbReference type="Proteomes" id="UP000263273"/>
    </source>
</evidence>
<dbReference type="EMBL" id="DNZF01000193">
    <property type="protein sequence ID" value="HBK54016.1"/>
    <property type="molecule type" value="Genomic_DNA"/>
</dbReference>
<feature type="chain" id="PRO_5039443232" evidence="2">
    <location>
        <begin position="21"/>
        <end position="1056"/>
    </location>
</feature>
<sequence length="1056" mass="114718">MRFRVVVLFLFLLVFFYPNANDLALAAEKQEKKAVILVMDYIDVADLCQADTPNLHRLVAKSATALINIRTKSRLPSSSYLSLASGNRVGSISNAEFSFNGDEEVRELPNIFIDRDSPPSAGKLYQLFTGLPAPPEGLVNLYIEPLKKYAGKHNPSFTPGQLAALAEDCGLKTAALGNADTINSVDRNIVLLAMNEAGQVDEGDVSANLLEKDKLSLAGVRSRQQILLDKIDDSLKKADIIFVDLGDSSRVEKSRTNCADEVLVRHRKHAIESNDELLGRLLPRLDLQKTMLVILVPNPHKDMVLAGNFGLTAFIMYQPGKEAGLLTSSTTRRSGLVNSSDFLPSILAFFNPESIYQNSSMKVVPATDNSLEKLERDLGFFVRLRAARSPLHYSFIALAFLSIIGVACLACNIRTKWKSFWLFLFYTSLSMPLVFMFLSYSSYPSISWSIIIALAASMLLALLLQLIFRASANAFLFLTAAVALLTLADGLRGSPLMLLSPLGSDAIAGGRFYGIGNDYMGILIASSVIALSLLVAKLRLSSRGRMLIALPSLLLLSFAIGHPAYGANVGGLITALVTTGVLVIYLLEQRLHFKQLLIIGVLAVLGVLLTAFLDNWLNPNPSHAGKTIKLLISNDPGIFLSIIRTKLGILGSTIYHSAWSIVLLLGIIVLACIWRKKPLQALKEAKPEVLPISNTLLIAAATVFLVNDTGVIAAALIFLYLLSYLGILLAEGGDTGGGFFCMPRSSETSPSVPKKIIIGGLLLVCVFGCAKPVQAAETERKPEPRQVIIYMIDKLSINDLSPQTTPYLWKLQEQGGIGLLNTITGGERTSINGCCTISAGKLAVGSSNAHLNYEAGEVLEGEPAADIFARNTGIVPEKDNILISSINVIEKNNSQRNLGQAGRLGDSIHALGLKTAVIGNSDRPGYPNRSGCLLLMDSRGIVDSGAIGPQMCRPGGFNESLLPLQSDYDKMRGQFSILRDNNDVILLEFGDLSRLESMYSSFSLARYREERKNILQRIDGSIRQIQEELLPGDNFIYIISPSPSRNSYIPSALLTP</sequence>
<evidence type="ECO:0000256" key="1">
    <source>
        <dbReference type="SAM" id="Phobius"/>
    </source>
</evidence>
<keyword evidence="2" id="KW-0732">Signal</keyword>
<proteinExistence type="predicted"/>
<dbReference type="STRING" id="378794.GCA_001570625_02047"/>
<feature type="transmembrane region" description="Helical" evidence="1">
    <location>
        <begin position="695"/>
        <end position="722"/>
    </location>
</feature>
<protein>
    <submittedName>
        <fullName evidence="3">Uncharacterized protein</fullName>
    </submittedName>
</protein>
<keyword evidence="1" id="KW-1133">Transmembrane helix</keyword>
<feature type="transmembrane region" description="Helical" evidence="1">
    <location>
        <begin position="391"/>
        <end position="413"/>
    </location>
</feature>
<feature type="transmembrane region" description="Helical" evidence="1">
    <location>
        <begin position="571"/>
        <end position="587"/>
    </location>
</feature>
<dbReference type="Proteomes" id="UP000263273">
    <property type="component" value="Unassembled WGS sequence"/>
</dbReference>
<name>A0A354YZ72_9FIRM</name>
<dbReference type="InterPro" id="IPR017850">
    <property type="entry name" value="Alkaline_phosphatase_core_sf"/>
</dbReference>
<feature type="transmembrane region" description="Helical" evidence="1">
    <location>
        <begin position="446"/>
        <end position="468"/>
    </location>
</feature>
<feature type="transmembrane region" description="Helical" evidence="1">
    <location>
        <begin position="420"/>
        <end position="440"/>
    </location>
</feature>
<feature type="non-terminal residue" evidence="3">
    <location>
        <position position="1056"/>
    </location>
</feature>
<evidence type="ECO:0000313" key="3">
    <source>
        <dbReference type="EMBL" id="HBK54016.1"/>
    </source>
</evidence>
<gene>
    <name evidence="3" type="ORF">DDZ44_08785</name>
</gene>
<reference evidence="3 4" key="1">
    <citation type="journal article" date="2018" name="Nat. Biotechnol.">
        <title>A standardized bacterial taxonomy based on genome phylogeny substantially revises the tree of life.</title>
        <authorList>
            <person name="Parks D.H."/>
            <person name="Chuvochina M."/>
            <person name="Waite D.W."/>
            <person name="Rinke C."/>
            <person name="Skarshewski A."/>
            <person name="Chaumeil P.A."/>
            <person name="Hugenholtz P."/>
        </authorList>
    </citation>
    <scope>NUCLEOTIDE SEQUENCE [LARGE SCALE GENOMIC DNA]</scope>
    <source>
        <strain evidence="3">UBA10948</strain>
    </source>
</reference>
<comment type="caution">
    <text evidence="3">The sequence shown here is derived from an EMBL/GenBank/DDBJ whole genome shotgun (WGS) entry which is preliminary data.</text>
</comment>
<keyword evidence="1" id="KW-0812">Transmembrane</keyword>
<feature type="transmembrane region" description="Helical" evidence="1">
    <location>
        <begin position="596"/>
        <end position="613"/>
    </location>
</feature>
<dbReference type="SUPFAM" id="SSF53649">
    <property type="entry name" value="Alkaline phosphatase-like"/>
    <property type="match status" value="1"/>
</dbReference>
<feature type="signal peptide" evidence="2">
    <location>
        <begin position="1"/>
        <end position="20"/>
    </location>
</feature>
<feature type="transmembrane region" description="Helical" evidence="1">
    <location>
        <begin position="519"/>
        <end position="536"/>
    </location>
</feature>
<accession>A0A354YZ72</accession>
<keyword evidence="1" id="KW-0472">Membrane</keyword>
<organism evidence="3 4">
    <name type="scientific">Syntrophomonas wolfei</name>
    <dbReference type="NCBI Taxonomy" id="863"/>
    <lineage>
        <taxon>Bacteria</taxon>
        <taxon>Bacillati</taxon>
        <taxon>Bacillota</taxon>
        <taxon>Clostridia</taxon>
        <taxon>Eubacteriales</taxon>
        <taxon>Syntrophomonadaceae</taxon>
        <taxon>Syntrophomonas</taxon>
    </lineage>
</organism>
<dbReference type="AlphaFoldDB" id="A0A354YZ72"/>
<feature type="transmembrane region" description="Helical" evidence="1">
    <location>
        <begin position="548"/>
        <end position="565"/>
    </location>
</feature>